<dbReference type="Proteomes" id="UP001059844">
    <property type="component" value="Chromosome"/>
</dbReference>
<sequence>MKTHNKINKLVFAKNDIAELNHLEMLEINGGSTIMGGETCTGCVCLSAIRTIMQIEAL</sequence>
<evidence type="ECO:0000313" key="1">
    <source>
        <dbReference type="EMBL" id="UUC46209.1"/>
    </source>
</evidence>
<dbReference type="NCBIfam" id="NF038153">
    <property type="entry name" value="lant_leader_L1a"/>
    <property type="match status" value="1"/>
</dbReference>
<protein>
    <submittedName>
        <fullName evidence="1">Class I lanthipeptide</fullName>
    </submittedName>
</protein>
<proteinExistence type="predicted"/>
<keyword evidence="2" id="KW-1185">Reference proteome</keyword>
<reference evidence="1" key="1">
    <citation type="submission" date="2022-07" db="EMBL/GenBank/DDBJ databases">
        <title>Isolation, identification, and degradation of a PFOSA degrading strain from sewage treatment plant.</title>
        <authorList>
            <person name="Zhang L."/>
            <person name="Huo Y."/>
        </authorList>
    </citation>
    <scope>NUCLEOTIDE SEQUENCE</scope>
    <source>
        <strain evidence="1">C1</strain>
    </source>
</reference>
<dbReference type="EMBL" id="CP101751">
    <property type="protein sequence ID" value="UUC46209.1"/>
    <property type="molecule type" value="Genomic_DNA"/>
</dbReference>
<evidence type="ECO:0000313" key="2">
    <source>
        <dbReference type="Proteomes" id="UP001059844"/>
    </source>
</evidence>
<dbReference type="InterPro" id="IPR058238">
    <property type="entry name" value="Lant_leader_dom"/>
</dbReference>
<organism evidence="1 2">
    <name type="scientific">Flavobacterium cerinum</name>
    <dbReference type="NCBI Taxonomy" id="2502784"/>
    <lineage>
        <taxon>Bacteria</taxon>
        <taxon>Pseudomonadati</taxon>
        <taxon>Bacteroidota</taxon>
        <taxon>Flavobacteriia</taxon>
        <taxon>Flavobacteriales</taxon>
        <taxon>Flavobacteriaceae</taxon>
        <taxon>Flavobacterium</taxon>
    </lineage>
</organism>
<accession>A0ABY5ITT5</accession>
<dbReference type="RefSeq" id="WP_256551878.1">
    <property type="nucleotide sequence ID" value="NZ_CP101751.1"/>
</dbReference>
<name>A0ABY5ITT5_9FLAO</name>
<gene>
    <name evidence="1" type="ORF">NOX80_03145</name>
</gene>